<evidence type="ECO:0000259" key="7">
    <source>
        <dbReference type="PROSITE" id="PS50982"/>
    </source>
</evidence>
<dbReference type="PANTHER" id="PTHR33729:SF6">
    <property type="entry name" value="METHYL-CPG-BINDING DOMAIN-CONTAINING PROTEIN 11"/>
    <property type="match status" value="1"/>
</dbReference>
<dbReference type="InterPro" id="IPR039622">
    <property type="entry name" value="MBD10/11"/>
</dbReference>
<feature type="compositionally biased region" description="Polar residues" evidence="6">
    <location>
        <begin position="187"/>
        <end position="199"/>
    </location>
</feature>
<evidence type="ECO:0000256" key="3">
    <source>
        <dbReference type="ARBA" id="ARBA00023125"/>
    </source>
</evidence>
<evidence type="ECO:0000256" key="1">
    <source>
        <dbReference type="ARBA" id="ARBA00004123"/>
    </source>
</evidence>
<feature type="domain" description="MBD" evidence="7">
    <location>
        <begin position="14"/>
        <end position="117"/>
    </location>
</feature>
<dbReference type="Proteomes" id="UP000306102">
    <property type="component" value="Unassembled WGS sequence"/>
</dbReference>
<dbReference type="SUPFAM" id="SSF54171">
    <property type="entry name" value="DNA-binding domain"/>
    <property type="match status" value="1"/>
</dbReference>
<name>A0A4S4D4Y1_CAMSN</name>
<protein>
    <recommendedName>
        <fullName evidence="7">MBD domain-containing protein</fullName>
    </recommendedName>
</protein>
<dbReference type="PANTHER" id="PTHR33729">
    <property type="entry name" value="METHYL-CPG BINDING DOMAIN CONTAINING PROTEIN, EXPRESSED"/>
    <property type="match status" value="1"/>
</dbReference>
<dbReference type="GO" id="GO:0003677">
    <property type="term" value="F:DNA binding"/>
    <property type="evidence" value="ECO:0007669"/>
    <property type="project" value="UniProtKB-KW"/>
</dbReference>
<keyword evidence="3" id="KW-0238">DNA-binding</keyword>
<feature type="compositionally biased region" description="Basic and acidic residues" evidence="6">
    <location>
        <begin position="304"/>
        <end position="364"/>
    </location>
</feature>
<evidence type="ECO:0000256" key="4">
    <source>
        <dbReference type="ARBA" id="ARBA00023163"/>
    </source>
</evidence>
<comment type="caution">
    <text evidence="8">The sequence shown here is derived from an EMBL/GenBank/DDBJ whole genome shotgun (WGS) entry which is preliminary data.</text>
</comment>
<evidence type="ECO:0000313" key="9">
    <source>
        <dbReference type="Proteomes" id="UP000306102"/>
    </source>
</evidence>
<dbReference type="STRING" id="542762.A0A4S4D4Y1"/>
<dbReference type="PROSITE" id="PS50982">
    <property type="entry name" value="MBD"/>
    <property type="match status" value="1"/>
</dbReference>
<gene>
    <name evidence="8" type="ORF">TEA_007296</name>
</gene>
<feature type="compositionally biased region" description="Polar residues" evidence="6">
    <location>
        <begin position="450"/>
        <end position="459"/>
    </location>
</feature>
<feature type="compositionally biased region" description="Basic and acidic residues" evidence="6">
    <location>
        <begin position="413"/>
        <end position="438"/>
    </location>
</feature>
<keyword evidence="2" id="KW-0805">Transcription regulation</keyword>
<feature type="compositionally biased region" description="Basic and acidic residues" evidence="6">
    <location>
        <begin position="237"/>
        <end position="250"/>
    </location>
</feature>
<evidence type="ECO:0000256" key="5">
    <source>
        <dbReference type="ARBA" id="ARBA00023242"/>
    </source>
</evidence>
<feature type="region of interest" description="Disordered" evidence="6">
    <location>
        <begin position="221"/>
        <end position="459"/>
    </location>
</feature>
<organism evidence="8 9">
    <name type="scientific">Camellia sinensis var. sinensis</name>
    <name type="common">China tea</name>
    <dbReference type="NCBI Taxonomy" id="542762"/>
    <lineage>
        <taxon>Eukaryota</taxon>
        <taxon>Viridiplantae</taxon>
        <taxon>Streptophyta</taxon>
        <taxon>Embryophyta</taxon>
        <taxon>Tracheophyta</taxon>
        <taxon>Spermatophyta</taxon>
        <taxon>Magnoliopsida</taxon>
        <taxon>eudicotyledons</taxon>
        <taxon>Gunneridae</taxon>
        <taxon>Pentapetalae</taxon>
        <taxon>asterids</taxon>
        <taxon>Ericales</taxon>
        <taxon>Theaceae</taxon>
        <taxon>Camellia</taxon>
    </lineage>
</organism>
<dbReference type="InterPro" id="IPR001739">
    <property type="entry name" value="Methyl_CpG_DNA-bd"/>
</dbReference>
<reference evidence="8 9" key="1">
    <citation type="journal article" date="2018" name="Proc. Natl. Acad. Sci. U.S.A.">
        <title>Draft genome sequence of Camellia sinensis var. sinensis provides insights into the evolution of the tea genome and tea quality.</title>
        <authorList>
            <person name="Wei C."/>
            <person name="Yang H."/>
            <person name="Wang S."/>
            <person name="Zhao J."/>
            <person name="Liu C."/>
            <person name="Gao L."/>
            <person name="Xia E."/>
            <person name="Lu Y."/>
            <person name="Tai Y."/>
            <person name="She G."/>
            <person name="Sun J."/>
            <person name="Cao H."/>
            <person name="Tong W."/>
            <person name="Gao Q."/>
            <person name="Li Y."/>
            <person name="Deng W."/>
            <person name="Jiang X."/>
            <person name="Wang W."/>
            <person name="Chen Q."/>
            <person name="Zhang S."/>
            <person name="Li H."/>
            <person name="Wu J."/>
            <person name="Wang P."/>
            <person name="Li P."/>
            <person name="Shi C."/>
            <person name="Zheng F."/>
            <person name="Jian J."/>
            <person name="Huang B."/>
            <person name="Shan D."/>
            <person name="Shi M."/>
            <person name="Fang C."/>
            <person name="Yue Y."/>
            <person name="Li F."/>
            <person name="Li D."/>
            <person name="Wei S."/>
            <person name="Han B."/>
            <person name="Jiang C."/>
            <person name="Yin Y."/>
            <person name="Xia T."/>
            <person name="Zhang Z."/>
            <person name="Bennetzen J.L."/>
            <person name="Zhao S."/>
            <person name="Wan X."/>
        </authorList>
    </citation>
    <scope>NUCLEOTIDE SEQUENCE [LARGE SCALE GENOMIC DNA]</scope>
    <source>
        <strain evidence="9">cv. Shuchazao</strain>
        <tissue evidence="8">Leaf</tissue>
    </source>
</reference>
<feature type="compositionally biased region" description="Basic and acidic residues" evidence="6">
    <location>
        <begin position="376"/>
        <end position="401"/>
    </location>
</feature>
<accession>A0A4S4D4Y1</accession>
<feature type="region of interest" description="Disordered" evidence="6">
    <location>
        <begin position="1"/>
        <end position="20"/>
    </location>
</feature>
<dbReference type="AlphaFoldDB" id="A0A4S4D4Y1"/>
<evidence type="ECO:0000313" key="8">
    <source>
        <dbReference type="EMBL" id="THF97421.1"/>
    </source>
</evidence>
<feature type="compositionally biased region" description="Polar residues" evidence="6">
    <location>
        <begin position="255"/>
        <end position="266"/>
    </location>
</feature>
<sequence>MANCVEKETRSGPSDDVVSVELPAPPTWKKLVMLDDNNDMPLIAVSSDFVESLCVTNLSSGSLQFMPKRGGTPRKTKIVFIAPTGEEINNKKQLEQYLKSHPGNPAVSEFDWGTGETPRRSGRISAKAKAMPPSAESEPPKKRGRKSSGSKDSKDTEATAEEIEGKKEVEMQDVVVTEKVAGEDGPTENQAENGGNQDTKMQEIGLEIQNDFQETKTGVVKATGDKQTDEASGVEVTRNEDVSVEDKQVLEEVEQPQNETVEVSGTSDEKQDKPENVTVQIENEEEQEKPNGVAPSFGEDIEETREGQESDTKFNLQVEEKGEKVDDKVNQPERAEDIEETREGQESDTKFNLQVEEKGEKVDGKVNQPEQAEAIEETREGQESDTKFSLLVEEKGEKVDGKVNQPEQAEAIEETREGQESDTKFNLQVEEKGEKVDGKVNQPERANAAHHSTLSPVSC</sequence>
<keyword evidence="9" id="KW-1185">Reference proteome</keyword>
<keyword evidence="5" id="KW-0539">Nucleus</keyword>
<keyword evidence="4" id="KW-0804">Transcription</keyword>
<feature type="compositionally biased region" description="Basic and acidic residues" evidence="6">
    <location>
        <begin position="1"/>
        <end position="10"/>
    </location>
</feature>
<feature type="compositionally biased region" description="Basic and acidic residues" evidence="6">
    <location>
        <begin position="149"/>
        <end position="170"/>
    </location>
</feature>
<dbReference type="Pfam" id="PF01429">
    <property type="entry name" value="MBD"/>
    <property type="match status" value="1"/>
</dbReference>
<dbReference type="InterPro" id="IPR016177">
    <property type="entry name" value="DNA-bd_dom_sf"/>
</dbReference>
<dbReference type="EMBL" id="SDRB02012552">
    <property type="protein sequence ID" value="THF97421.1"/>
    <property type="molecule type" value="Genomic_DNA"/>
</dbReference>
<evidence type="ECO:0000256" key="2">
    <source>
        <dbReference type="ARBA" id="ARBA00023015"/>
    </source>
</evidence>
<evidence type="ECO:0000256" key="6">
    <source>
        <dbReference type="SAM" id="MobiDB-lite"/>
    </source>
</evidence>
<dbReference type="GO" id="GO:0005634">
    <property type="term" value="C:nucleus"/>
    <property type="evidence" value="ECO:0007669"/>
    <property type="project" value="UniProtKB-SubCell"/>
</dbReference>
<dbReference type="Gene3D" id="3.30.890.10">
    <property type="entry name" value="Methyl-cpg-binding Protein 2, Chain A"/>
    <property type="match status" value="1"/>
</dbReference>
<feature type="region of interest" description="Disordered" evidence="6">
    <location>
        <begin position="100"/>
        <end position="204"/>
    </location>
</feature>
<comment type="subcellular location">
    <subcellularLocation>
        <location evidence="1">Nucleus</location>
    </subcellularLocation>
</comment>
<proteinExistence type="predicted"/>